<keyword evidence="4 6" id="KW-1133">Transmembrane helix</keyword>
<dbReference type="PANTHER" id="PTHR30482">
    <property type="entry name" value="HIGH-AFFINITY BRANCHED-CHAIN AMINO ACID TRANSPORT SYSTEM PERMEASE"/>
    <property type="match status" value="1"/>
</dbReference>
<dbReference type="AlphaFoldDB" id="A0A0K2SME4"/>
<dbReference type="PANTHER" id="PTHR30482:SF17">
    <property type="entry name" value="ABC TRANSPORTER ATP-BINDING PROTEIN"/>
    <property type="match status" value="1"/>
</dbReference>
<evidence type="ECO:0000313" key="7">
    <source>
        <dbReference type="EMBL" id="BAS28004.1"/>
    </source>
</evidence>
<feature type="transmembrane region" description="Helical" evidence="6">
    <location>
        <begin position="251"/>
        <end position="274"/>
    </location>
</feature>
<dbReference type="Pfam" id="PF02653">
    <property type="entry name" value="BPD_transp_2"/>
    <property type="match status" value="1"/>
</dbReference>
<dbReference type="CDD" id="cd06581">
    <property type="entry name" value="TM_PBP1_LivM_like"/>
    <property type="match status" value="1"/>
</dbReference>
<keyword evidence="2" id="KW-1003">Cell membrane</keyword>
<feature type="transmembrane region" description="Helical" evidence="6">
    <location>
        <begin position="211"/>
        <end position="231"/>
    </location>
</feature>
<protein>
    <submittedName>
        <fullName evidence="7">ABC transporter permease</fullName>
    </submittedName>
</protein>
<dbReference type="KEGG" id="lpil:LIP_2163"/>
<evidence type="ECO:0000256" key="3">
    <source>
        <dbReference type="ARBA" id="ARBA00022692"/>
    </source>
</evidence>
<dbReference type="InterPro" id="IPR043428">
    <property type="entry name" value="LivM-like"/>
</dbReference>
<feature type="transmembrane region" description="Helical" evidence="6">
    <location>
        <begin position="286"/>
        <end position="306"/>
    </location>
</feature>
<dbReference type="GO" id="GO:0015658">
    <property type="term" value="F:branched-chain amino acid transmembrane transporter activity"/>
    <property type="evidence" value="ECO:0007669"/>
    <property type="project" value="InterPro"/>
</dbReference>
<dbReference type="GO" id="GO:0005886">
    <property type="term" value="C:plasma membrane"/>
    <property type="evidence" value="ECO:0007669"/>
    <property type="project" value="UniProtKB-SubCell"/>
</dbReference>
<dbReference type="Proteomes" id="UP000065807">
    <property type="component" value="Chromosome"/>
</dbReference>
<sequence length="344" mass="35397">MSGRAEGRRRWIAASLGLAAAALALPALLGEYELGVATEILIYGLFAMSLDLLLGYAGLASLGQAAFFGAGAYAVGLLVLRGGASFAAALAGAVLVGALLALLFGLVVLRASGAYFLMLTLALGELLYAVAWLWRPVTGGDDGLVGIPRPTLPGLGLSFWDAASFYYLTLACVTLAALLLRAVVRSPFGLVLTGIRENEERLRVIGYDTWLYKYACYVIAGAVAALSGGLYTYFYGYVSPDYFGWALSGQVMLMVILGGAATVWGPLVGAGVVLAIQYVVSSMTDLWLSIVGILFILTVLFAPGGIAGLAGGLARRGAGAAAPDGVAQPEEGVVGAAGIRGRGE</sequence>
<accession>A0A0K2SME4</accession>
<reference evidence="8" key="1">
    <citation type="submission" date="2015-07" db="EMBL/GenBank/DDBJ databases">
        <title>Complete genome sequence and phylogenetic analysis of Limnochorda pilosa.</title>
        <authorList>
            <person name="Watanabe M."/>
            <person name="Kojima H."/>
            <person name="Fukui M."/>
        </authorList>
    </citation>
    <scope>NUCLEOTIDE SEQUENCE [LARGE SCALE GENOMIC DNA]</scope>
    <source>
        <strain evidence="8">HC45</strain>
    </source>
</reference>
<evidence type="ECO:0000256" key="5">
    <source>
        <dbReference type="ARBA" id="ARBA00023136"/>
    </source>
</evidence>
<reference evidence="8" key="2">
    <citation type="journal article" date="2016" name="Int. J. Syst. Evol. Microbiol.">
        <title>Complete genome sequence and cell structure of Limnochorda pilosa, a Gram-negative spore-former within the phylum Firmicutes.</title>
        <authorList>
            <person name="Watanabe M."/>
            <person name="Kojima H."/>
            <person name="Fukui M."/>
        </authorList>
    </citation>
    <scope>NUCLEOTIDE SEQUENCE [LARGE SCALE GENOMIC DNA]</scope>
    <source>
        <strain evidence="8">HC45</strain>
    </source>
</reference>
<proteinExistence type="predicted"/>
<dbReference type="STRING" id="1555112.LIP_2163"/>
<feature type="transmembrane region" description="Helical" evidence="6">
    <location>
        <begin position="66"/>
        <end position="84"/>
    </location>
</feature>
<keyword evidence="8" id="KW-1185">Reference proteome</keyword>
<feature type="transmembrane region" description="Helical" evidence="6">
    <location>
        <begin position="116"/>
        <end position="134"/>
    </location>
</feature>
<evidence type="ECO:0000256" key="6">
    <source>
        <dbReference type="SAM" id="Phobius"/>
    </source>
</evidence>
<keyword evidence="3 6" id="KW-0812">Transmembrane</keyword>
<organism evidence="7 8">
    <name type="scientific">Limnochorda pilosa</name>
    <dbReference type="NCBI Taxonomy" id="1555112"/>
    <lineage>
        <taxon>Bacteria</taxon>
        <taxon>Bacillati</taxon>
        <taxon>Bacillota</taxon>
        <taxon>Limnochordia</taxon>
        <taxon>Limnochordales</taxon>
        <taxon>Limnochordaceae</taxon>
        <taxon>Limnochorda</taxon>
    </lineage>
</organism>
<comment type="subcellular location">
    <subcellularLocation>
        <location evidence="1">Cell membrane</location>
        <topology evidence="1">Multi-pass membrane protein</topology>
    </subcellularLocation>
</comment>
<evidence type="ECO:0000313" key="8">
    <source>
        <dbReference type="Proteomes" id="UP000065807"/>
    </source>
</evidence>
<dbReference type="RefSeq" id="WP_198409495.1">
    <property type="nucleotide sequence ID" value="NZ_AP014924.1"/>
</dbReference>
<feature type="transmembrane region" description="Helical" evidence="6">
    <location>
        <begin position="165"/>
        <end position="184"/>
    </location>
</feature>
<dbReference type="InterPro" id="IPR001851">
    <property type="entry name" value="ABC_transp_permease"/>
</dbReference>
<evidence type="ECO:0000256" key="1">
    <source>
        <dbReference type="ARBA" id="ARBA00004651"/>
    </source>
</evidence>
<gene>
    <name evidence="7" type="ORF">LIP_2163</name>
</gene>
<feature type="transmembrane region" description="Helical" evidence="6">
    <location>
        <begin position="40"/>
        <end position="59"/>
    </location>
</feature>
<feature type="transmembrane region" description="Helical" evidence="6">
    <location>
        <begin position="90"/>
        <end position="109"/>
    </location>
</feature>
<evidence type="ECO:0000256" key="2">
    <source>
        <dbReference type="ARBA" id="ARBA00022475"/>
    </source>
</evidence>
<name>A0A0K2SME4_LIMPI</name>
<evidence type="ECO:0000256" key="4">
    <source>
        <dbReference type="ARBA" id="ARBA00022989"/>
    </source>
</evidence>
<keyword evidence="5 6" id="KW-0472">Membrane</keyword>
<dbReference type="EMBL" id="AP014924">
    <property type="protein sequence ID" value="BAS28004.1"/>
    <property type="molecule type" value="Genomic_DNA"/>
</dbReference>